<reference evidence="1" key="1">
    <citation type="journal article" date="2013" name="Genome Biol.">
        <title>Comparative genomics of the core and accessory genomes of 48 Sinorhizobium strains comprising five genospecies.</title>
        <authorList>
            <person name="Sugawara M."/>
            <person name="Epstein B."/>
            <person name="Badgley B.D."/>
            <person name="Unno T."/>
            <person name="Xu L."/>
            <person name="Reese J."/>
            <person name="Gyaneshwar P."/>
            <person name="Denny R."/>
            <person name="Mudge J."/>
            <person name="Bharti A.K."/>
            <person name="Farmer A.D."/>
            <person name="May G.D."/>
            <person name="Woodward J.E."/>
            <person name="Medigue C."/>
            <person name="Vallenet D."/>
            <person name="Lajus A."/>
            <person name="Rouy Z."/>
            <person name="Martinez-Vaz B."/>
            <person name="Tiffin P."/>
            <person name="Young N.D."/>
            <person name="Sadowsky M.J."/>
        </authorList>
    </citation>
    <scope>NUCLEOTIDE SEQUENCE</scope>
    <source>
        <strain evidence="1">M1</strain>
    </source>
</reference>
<protein>
    <recommendedName>
        <fullName evidence="2">Tail fiber protein</fullName>
    </recommendedName>
</protein>
<dbReference type="EMBL" id="WISB01000054">
    <property type="protein sequence ID" value="MQW69470.1"/>
    <property type="molecule type" value="Genomic_DNA"/>
</dbReference>
<organism evidence="1">
    <name type="scientific">Sinorhizobium medicae</name>
    <dbReference type="NCBI Taxonomy" id="110321"/>
    <lineage>
        <taxon>Bacteria</taxon>
        <taxon>Pseudomonadati</taxon>
        <taxon>Pseudomonadota</taxon>
        <taxon>Alphaproteobacteria</taxon>
        <taxon>Hyphomicrobiales</taxon>
        <taxon>Rhizobiaceae</taxon>
        <taxon>Sinorhizobium/Ensifer group</taxon>
        <taxon>Sinorhizobium</taxon>
    </lineage>
</organism>
<proteinExistence type="predicted"/>
<gene>
    <name evidence="1" type="ORF">GHJ91_09845</name>
</gene>
<dbReference type="RefSeq" id="WP_153412746.1">
    <property type="nucleotide sequence ID" value="NZ_WISB01000054.1"/>
</dbReference>
<accession>A0A6G1WI91</accession>
<comment type="caution">
    <text evidence="1">The sequence shown here is derived from an EMBL/GenBank/DDBJ whole genome shotgun (WGS) entry which is preliminary data.</text>
</comment>
<evidence type="ECO:0008006" key="2">
    <source>
        <dbReference type="Google" id="ProtNLM"/>
    </source>
</evidence>
<dbReference type="AlphaFoldDB" id="A0A6G1WI91"/>
<sequence>MEATLPRTGGVYSPPAGTKGVSNTTIQSVPYNALVDDLTSDANAARPITAGGTGATSASIARTNLGVAIGSNVQAHDAGLQSIAGLTTAADQMIYTTAADAYATTALTPFARTVLDDADAAAVKSTLGLAAIASSGSAADLGSGTIADARLPSSMGGKTFTGNVQFTEGVDFGSAVAASATDLSRHLGLWEANYGFSVTSNTLNYVSGSEHVFHSGTNEVARISSSGALTLDTALAVSEGGTGATDAATARSNLGANNASNLTTGTLPNARISGAYDGITTLSTSGKITTTGNEIEISGGSPRVRFSDTNTDAYDFWAYVDSNRFYVLADRDNSGTWETPHALELNASSNVGYLFGSQIITAGNYDGLGITPEARSIAAGNGLTGGGDLSANRTLTLGTPGNITNSTGNSVTSTSHTHALGFTAAEVHQGTGVNDTNLPIGHVISVFFSRAINRNATTTIRLYNNTVDYDLGGTGSILTGTWRARGAASENRQIFQRVA</sequence>
<name>A0A6G1WI91_9HYPH</name>
<evidence type="ECO:0000313" key="1">
    <source>
        <dbReference type="EMBL" id="MQW69470.1"/>
    </source>
</evidence>